<comment type="caution">
    <text evidence="1">The sequence shown here is derived from an EMBL/GenBank/DDBJ whole genome shotgun (WGS) entry which is preliminary data.</text>
</comment>
<reference evidence="1 2" key="1">
    <citation type="submission" date="2021-06" db="EMBL/GenBank/DDBJ databases">
        <authorList>
            <person name="Palmer J.M."/>
        </authorList>
    </citation>
    <scope>NUCLEOTIDE SEQUENCE [LARGE SCALE GENOMIC DNA]</scope>
    <source>
        <strain evidence="1 2">XC_2019</strain>
        <tissue evidence="1">Muscle</tissue>
    </source>
</reference>
<gene>
    <name evidence="1" type="ORF">XENOCAPTIV_023643</name>
</gene>
<evidence type="ECO:0000313" key="2">
    <source>
        <dbReference type="Proteomes" id="UP001434883"/>
    </source>
</evidence>
<protein>
    <submittedName>
        <fullName evidence="1">Uncharacterized protein</fullName>
    </submittedName>
</protein>
<accession>A0ABV0RA49</accession>
<feature type="non-terminal residue" evidence="1">
    <location>
        <position position="100"/>
    </location>
</feature>
<evidence type="ECO:0000313" key="1">
    <source>
        <dbReference type="EMBL" id="MEQ2205038.1"/>
    </source>
</evidence>
<organism evidence="1 2">
    <name type="scientific">Xenoophorus captivus</name>
    <dbReference type="NCBI Taxonomy" id="1517983"/>
    <lineage>
        <taxon>Eukaryota</taxon>
        <taxon>Metazoa</taxon>
        <taxon>Chordata</taxon>
        <taxon>Craniata</taxon>
        <taxon>Vertebrata</taxon>
        <taxon>Euteleostomi</taxon>
        <taxon>Actinopterygii</taxon>
        <taxon>Neopterygii</taxon>
        <taxon>Teleostei</taxon>
        <taxon>Neoteleostei</taxon>
        <taxon>Acanthomorphata</taxon>
        <taxon>Ovalentaria</taxon>
        <taxon>Atherinomorphae</taxon>
        <taxon>Cyprinodontiformes</taxon>
        <taxon>Goodeidae</taxon>
        <taxon>Xenoophorus</taxon>
    </lineage>
</organism>
<keyword evidence="2" id="KW-1185">Reference proteome</keyword>
<proteinExistence type="predicted"/>
<sequence>MRAWRKRKRDLDLLLCYSDGEDEHRDFENNRWPHSMSITTTERALKEKINPEDDWMTFPLIKDLGMQYQVVQGMKFFMVIATGQEKQRQSLCNRDERQKE</sequence>
<dbReference type="EMBL" id="JAHRIN010039023">
    <property type="protein sequence ID" value="MEQ2205038.1"/>
    <property type="molecule type" value="Genomic_DNA"/>
</dbReference>
<name>A0ABV0RA49_9TELE</name>
<dbReference type="Proteomes" id="UP001434883">
    <property type="component" value="Unassembled WGS sequence"/>
</dbReference>